<proteinExistence type="predicted"/>
<gene>
    <name evidence="1" type="ORF">WG926_23255</name>
</gene>
<keyword evidence="2" id="KW-1185">Reference proteome</keyword>
<evidence type="ECO:0000313" key="1">
    <source>
        <dbReference type="EMBL" id="MEN2991250.1"/>
    </source>
</evidence>
<accession>A0ABU9YRT7</accession>
<name>A0ABU9YRT7_9PROT</name>
<reference evidence="1 2" key="1">
    <citation type="submission" date="2024-03" db="EMBL/GenBank/DDBJ databases">
        <title>High-quality draft genome sequencing of Tistrella sp. BH-R2-4.</title>
        <authorList>
            <person name="Dong C."/>
        </authorList>
    </citation>
    <scope>NUCLEOTIDE SEQUENCE [LARGE SCALE GENOMIC DNA]</scope>
    <source>
        <strain evidence="1 2">BH-R2-4</strain>
    </source>
</reference>
<evidence type="ECO:0000313" key="2">
    <source>
        <dbReference type="Proteomes" id="UP001413721"/>
    </source>
</evidence>
<comment type="caution">
    <text evidence="1">The sequence shown here is derived from an EMBL/GenBank/DDBJ whole genome shotgun (WGS) entry which is preliminary data.</text>
</comment>
<sequence>MRRSWTRTRTMAALGAGGLLAAGAIAVAVGSYTTEATIAAHVVRVREAGDARPSPQPDSGAMAALPAPVQAYFRAVFPDGLPPPVTAVALEMAGDFRRPLTEDFAPTTAEQTIATGTPALVFAATTPVLSGLVWARAYDAFADGRMEMKARILSTITVVDEAGSPALDRMSLRRWLLESPLYPMALLPGGPVHWQAIDAVRARAVVTAMGQTASLVATFRADGLLERFDAEEDGDLSTPYHGSGEHVSRSDYQQVDGVMVPMAFSIARAAAGRILPFWTGRVTRITFLPM</sequence>
<dbReference type="RefSeq" id="WP_345934246.1">
    <property type="nucleotide sequence ID" value="NZ_JBBKTV010000007.1"/>
</dbReference>
<protein>
    <submittedName>
        <fullName evidence="1">DUF6544 family protein</fullName>
    </submittedName>
</protein>
<dbReference type="Proteomes" id="UP001413721">
    <property type="component" value="Unassembled WGS sequence"/>
</dbReference>
<dbReference type="EMBL" id="JBBKTW010000010">
    <property type="protein sequence ID" value="MEN2991250.1"/>
    <property type="molecule type" value="Genomic_DNA"/>
</dbReference>
<organism evidence="1 2">
    <name type="scientific">Tistrella arctica</name>
    <dbReference type="NCBI Taxonomy" id="3133430"/>
    <lineage>
        <taxon>Bacteria</taxon>
        <taxon>Pseudomonadati</taxon>
        <taxon>Pseudomonadota</taxon>
        <taxon>Alphaproteobacteria</taxon>
        <taxon>Geminicoccales</taxon>
        <taxon>Geminicoccaceae</taxon>
        <taxon>Tistrella</taxon>
    </lineage>
</organism>
<dbReference type="Pfam" id="PF21900">
    <property type="entry name" value="DUF6920"/>
    <property type="match status" value="1"/>
</dbReference>
<dbReference type="InterPro" id="IPR054213">
    <property type="entry name" value="DUF6920"/>
</dbReference>